<organism evidence="5 6">
    <name type="scientific">Pichia kudriavzevii</name>
    <name type="common">Yeast</name>
    <name type="synonym">Issatchenkia orientalis</name>
    <dbReference type="NCBI Taxonomy" id="4909"/>
    <lineage>
        <taxon>Eukaryota</taxon>
        <taxon>Fungi</taxon>
        <taxon>Dikarya</taxon>
        <taxon>Ascomycota</taxon>
        <taxon>Saccharomycotina</taxon>
        <taxon>Pichiomycetes</taxon>
        <taxon>Pichiales</taxon>
        <taxon>Pichiaceae</taxon>
        <taxon>Pichia</taxon>
    </lineage>
</organism>
<feature type="non-terminal residue" evidence="5">
    <location>
        <position position="250"/>
    </location>
</feature>
<dbReference type="eggNOG" id="ENOG502QRT9">
    <property type="taxonomic scope" value="Eukaryota"/>
</dbReference>
<dbReference type="Proteomes" id="UP000029867">
    <property type="component" value="Unassembled WGS sequence"/>
</dbReference>
<dbReference type="Pfam" id="PF08558">
    <property type="entry name" value="TRF"/>
    <property type="match status" value="1"/>
</dbReference>
<dbReference type="GO" id="GO:0042803">
    <property type="term" value="F:protein homodimerization activity"/>
    <property type="evidence" value="ECO:0007669"/>
    <property type="project" value="InterPro"/>
</dbReference>
<proteinExistence type="predicted"/>
<dbReference type="InterPro" id="IPR052833">
    <property type="entry name" value="Telomeric_DNA-bd_trans-reg"/>
</dbReference>
<reference evidence="6" key="1">
    <citation type="journal article" date="2014" name="Microb. Cell Fact.">
        <title>Exploiting Issatchenkia orientalis SD108 for succinic acid production.</title>
        <authorList>
            <person name="Xiao H."/>
            <person name="Shao Z."/>
            <person name="Jiang Y."/>
            <person name="Dole S."/>
            <person name="Zhao H."/>
        </authorList>
    </citation>
    <scope>NUCLEOTIDE SEQUENCE [LARGE SCALE GENOMIC DNA]</scope>
    <source>
        <strain evidence="6">SD108</strain>
    </source>
</reference>
<evidence type="ECO:0000256" key="3">
    <source>
        <dbReference type="SAM" id="MobiDB-lite"/>
    </source>
</evidence>
<feature type="compositionally biased region" description="Basic and acidic residues" evidence="3">
    <location>
        <begin position="8"/>
        <end position="18"/>
    </location>
</feature>
<feature type="region of interest" description="Disordered" evidence="3">
    <location>
        <begin position="1"/>
        <end position="80"/>
    </location>
</feature>
<evidence type="ECO:0000313" key="5">
    <source>
        <dbReference type="EMBL" id="KGK34922.1"/>
    </source>
</evidence>
<evidence type="ECO:0000256" key="2">
    <source>
        <dbReference type="ARBA" id="ARBA00023242"/>
    </source>
</evidence>
<gene>
    <name evidence="5" type="ORF">JL09_g5929</name>
</gene>
<dbReference type="VEuPathDB" id="FungiDB:C5L36_0A02890"/>
<evidence type="ECO:0000313" key="6">
    <source>
        <dbReference type="Proteomes" id="UP000029867"/>
    </source>
</evidence>
<dbReference type="GO" id="GO:0010833">
    <property type="term" value="P:telomere maintenance via telomere lengthening"/>
    <property type="evidence" value="ECO:0007669"/>
    <property type="project" value="TreeGrafter"/>
</dbReference>
<dbReference type="HOGENOM" id="CLU_1113595_0_0_1"/>
<keyword evidence="1" id="KW-0238">DNA-binding</keyword>
<feature type="non-terminal residue" evidence="5">
    <location>
        <position position="1"/>
    </location>
</feature>
<feature type="compositionally biased region" description="Basic and acidic residues" evidence="3">
    <location>
        <begin position="39"/>
        <end position="70"/>
    </location>
</feature>
<feature type="compositionally biased region" description="Polar residues" evidence="3">
    <location>
        <begin position="19"/>
        <end position="33"/>
    </location>
</feature>
<keyword evidence="2" id="KW-0539">Nucleus</keyword>
<dbReference type="PANTHER" id="PTHR47807">
    <property type="entry name" value="PROTEIN TBF1"/>
    <property type="match status" value="1"/>
</dbReference>
<sequence>QDSLGNNNEDKDKEKTEQENFNSPVTSESQFQPLSKVLSDADEKTAKRKHESVSDVASKKDKVLEEDVSNRSKKRKKSSIETIQVDSYKGVSIPANSELFKEPDNNSALQAYRNLLHNSEKTAGELSSHVNAQLSALPLQITAPDNLSFNVQTLIHTLPCLDNFATQILIKIAKGPYQKIMEIVSNRESYTSIMFGNLVELFETTKRIYNSEESPFFTVENVTFGLWKFGHPAPLFLRGKEDTIEGTLRK</sequence>
<feature type="domain" description="Telomere repeat-binding factor dimerisation" evidence="4">
    <location>
        <begin position="155"/>
        <end position="250"/>
    </location>
</feature>
<protein>
    <recommendedName>
        <fullName evidence="4">Telomere repeat-binding factor dimerisation domain-containing protein</fullName>
    </recommendedName>
</protein>
<evidence type="ECO:0000256" key="1">
    <source>
        <dbReference type="ARBA" id="ARBA00023125"/>
    </source>
</evidence>
<accession>A0A099NSQ2</accession>
<dbReference type="PANTHER" id="PTHR47807:SF1">
    <property type="entry name" value="PROTEIN TBF1"/>
    <property type="match status" value="1"/>
</dbReference>
<name>A0A099NSQ2_PICKU</name>
<dbReference type="InterPro" id="IPR013867">
    <property type="entry name" value="Telomere_rpt-bd_fac_dimer_dom"/>
</dbReference>
<evidence type="ECO:0000259" key="4">
    <source>
        <dbReference type="Pfam" id="PF08558"/>
    </source>
</evidence>
<dbReference type="EMBL" id="JQFK01001149">
    <property type="protein sequence ID" value="KGK34922.1"/>
    <property type="molecule type" value="Genomic_DNA"/>
</dbReference>
<dbReference type="AlphaFoldDB" id="A0A099NSQ2"/>
<comment type="caution">
    <text evidence="5">The sequence shown here is derived from an EMBL/GenBank/DDBJ whole genome shotgun (WGS) entry which is preliminary data.</text>
</comment>
<dbReference type="GO" id="GO:0003691">
    <property type="term" value="F:double-stranded telomeric DNA binding"/>
    <property type="evidence" value="ECO:0007669"/>
    <property type="project" value="TreeGrafter"/>
</dbReference>